<comment type="subcellular location">
    <subcellularLocation>
        <location evidence="8">Cytoplasm</location>
    </subcellularLocation>
</comment>
<evidence type="ECO:0000256" key="7">
    <source>
        <dbReference type="ARBA" id="ARBA00048478"/>
    </source>
</evidence>
<evidence type="ECO:0000256" key="4">
    <source>
        <dbReference type="ARBA" id="ARBA00022777"/>
    </source>
</evidence>
<gene>
    <name evidence="8" type="primary">cmk</name>
    <name evidence="10" type="ORF">ENV70_02975</name>
</gene>
<comment type="similarity">
    <text evidence="1 8">Belongs to the cytidylate kinase family. Type 1 subfamily.</text>
</comment>
<keyword evidence="8" id="KW-0963">Cytoplasm</keyword>
<dbReference type="GO" id="GO:0005737">
    <property type="term" value="C:cytoplasm"/>
    <property type="evidence" value="ECO:0007669"/>
    <property type="project" value="UniProtKB-SubCell"/>
</dbReference>
<organism evidence="10">
    <name type="scientific">candidate division WOR-3 bacterium</name>
    <dbReference type="NCBI Taxonomy" id="2052148"/>
    <lineage>
        <taxon>Bacteria</taxon>
        <taxon>Bacteria division WOR-3</taxon>
    </lineage>
</organism>
<dbReference type="SUPFAM" id="SSF52540">
    <property type="entry name" value="P-loop containing nucleoside triphosphate hydrolases"/>
    <property type="match status" value="1"/>
</dbReference>
<reference evidence="10" key="1">
    <citation type="journal article" date="2020" name="mSystems">
        <title>Genome- and Community-Level Interaction Insights into Carbon Utilization and Element Cycling Functions of Hydrothermarchaeota in Hydrothermal Sediment.</title>
        <authorList>
            <person name="Zhou Z."/>
            <person name="Liu Y."/>
            <person name="Xu W."/>
            <person name="Pan J."/>
            <person name="Luo Z.H."/>
            <person name="Li M."/>
        </authorList>
    </citation>
    <scope>NUCLEOTIDE SEQUENCE [LARGE SCALE GENOMIC DNA]</scope>
    <source>
        <strain evidence="10">SpSt-783</strain>
    </source>
</reference>
<evidence type="ECO:0000256" key="6">
    <source>
        <dbReference type="ARBA" id="ARBA00047615"/>
    </source>
</evidence>
<evidence type="ECO:0000256" key="1">
    <source>
        <dbReference type="ARBA" id="ARBA00009427"/>
    </source>
</evidence>
<dbReference type="AlphaFoldDB" id="A0A7C6EIT0"/>
<dbReference type="Pfam" id="PF02224">
    <property type="entry name" value="Cytidylate_kin"/>
    <property type="match status" value="1"/>
</dbReference>
<comment type="catalytic activity">
    <reaction evidence="6 8">
        <text>dCMP + ATP = dCDP + ADP</text>
        <dbReference type="Rhea" id="RHEA:25094"/>
        <dbReference type="ChEBI" id="CHEBI:30616"/>
        <dbReference type="ChEBI" id="CHEBI:57566"/>
        <dbReference type="ChEBI" id="CHEBI:58593"/>
        <dbReference type="ChEBI" id="CHEBI:456216"/>
        <dbReference type="EC" id="2.7.4.25"/>
    </reaction>
</comment>
<feature type="binding site" evidence="8">
    <location>
        <begin position="10"/>
        <end position="18"/>
    </location>
    <ligand>
        <name>ATP</name>
        <dbReference type="ChEBI" id="CHEBI:30616"/>
    </ligand>
</feature>
<feature type="domain" description="Cytidylate kinase" evidence="9">
    <location>
        <begin position="6"/>
        <end position="219"/>
    </location>
</feature>
<name>A0A7C6EIT0_UNCW3</name>
<evidence type="ECO:0000259" key="9">
    <source>
        <dbReference type="Pfam" id="PF02224"/>
    </source>
</evidence>
<accession>A0A7C6EIT0</accession>
<comment type="catalytic activity">
    <reaction evidence="7 8">
        <text>CMP + ATP = CDP + ADP</text>
        <dbReference type="Rhea" id="RHEA:11600"/>
        <dbReference type="ChEBI" id="CHEBI:30616"/>
        <dbReference type="ChEBI" id="CHEBI:58069"/>
        <dbReference type="ChEBI" id="CHEBI:60377"/>
        <dbReference type="ChEBI" id="CHEBI:456216"/>
        <dbReference type="EC" id="2.7.4.25"/>
    </reaction>
</comment>
<dbReference type="GO" id="GO:0036431">
    <property type="term" value="F:dCMP kinase activity"/>
    <property type="evidence" value="ECO:0007669"/>
    <property type="project" value="InterPro"/>
</dbReference>
<keyword evidence="2 8" id="KW-0808">Transferase</keyword>
<evidence type="ECO:0000256" key="2">
    <source>
        <dbReference type="ARBA" id="ARBA00022679"/>
    </source>
</evidence>
<dbReference type="InterPro" id="IPR027417">
    <property type="entry name" value="P-loop_NTPase"/>
</dbReference>
<dbReference type="GO" id="GO:0005524">
    <property type="term" value="F:ATP binding"/>
    <property type="evidence" value="ECO:0007669"/>
    <property type="project" value="UniProtKB-UniRule"/>
</dbReference>
<keyword evidence="4 8" id="KW-0418">Kinase</keyword>
<evidence type="ECO:0000256" key="8">
    <source>
        <dbReference type="HAMAP-Rule" id="MF_00238"/>
    </source>
</evidence>
<keyword evidence="3 8" id="KW-0547">Nucleotide-binding</keyword>
<proteinExistence type="inferred from homology"/>
<evidence type="ECO:0000256" key="3">
    <source>
        <dbReference type="ARBA" id="ARBA00022741"/>
    </source>
</evidence>
<evidence type="ECO:0000256" key="5">
    <source>
        <dbReference type="ARBA" id="ARBA00022840"/>
    </source>
</evidence>
<dbReference type="HAMAP" id="MF_00238">
    <property type="entry name" value="Cytidyl_kinase_type1"/>
    <property type="match status" value="1"/>
</dbReference>
<dbReference type="CDD" id="cd02020">
    <property type="entry name" value="CMPK"/>
    <property type="match status" value="1"/>
</dbReference>
<dbReference type="EMBL" id="DTHJ01000063">
    <property type="protein sequence ID" value="HHS62567.1"/>
    <property type="molecule type" value="Genomic_DNA"/>
</dbReference>
<protein>
    <recommendedName>
        <fullName evidence="8">Cytidylate kinase</fullName>
        <shortName evidence="8">CK</shortName>
        <ecNumber evidence="8">2.7.4.25</ecNumber>
    </recommendedName>
    <alternativeName>
        <fullName evidence="8">Cytidine monophosphate kinase</fullName>
        <shortName evidence="8">CMP kinase</shortName>
    </alternativeName>
</protein>
<evidence type="ECO:0000313" key="10">
    <source>
        <dbReference type="EMBL" id="HHS62567.1"/>
    </source>
</evidence>
<dbReference type="InterPro" id="IPR011994">
    <property type="entry name" value="Cytidylate_kinase_dom"/>
</dbReference>
<dbReference type="EC" id="2.7.4.25" evidence="8"/>
<dbReference type="Gene3D" id="3.40.50.300">
    <property type="entry name" value="P-loop containing nucleotide triphosphate hydrolases"/>
    <property type="match status" value="1"/>
</dbReference>
<keyword evidence="5 8" id="KW-0067">ATP-binding</keyword>
<dbReference type="NCBIfam" id="TIGR00017">
    <property type="entry name" value="cmk"/>
    <property type="match status" value="1"/>
</dbReference>
<sequence length="226" mass="25772">MSGFVVAIDGKAGSGKSTTAKGVAKRLNFFYLDTGAMYRAFTLKYIRAGGKKEVDLKLIENLLARTEIELIEHNHNLKILLDGVDVSMEIRTPEVNEMVSPISAIKEVREWMVEKQRKIAQGKNIVCEGRDMTTVVFPEAQVKIFMDADLPTRAERRRKELQEKGIKISFEESLNNLKYRDDYDSSREHSPLKKANDAIVIDTTNLTIEQEIELVEKIVRKRLKSN</sequence>
<dbReference type="InterPro" id="IPR003136">
    <property type="entry name" value="Cytidylate_kin"/>
</dbReference>
<dbReference type="GO" id="GO:0006220">
    <property type="term" value="P:pyrimidine nucleotide metabolic process"/>
    <property type="evidence" value="ECO:0007669"/>
    <property type="project" value="UniProtKB-UniRule"/>
</dbReference>
<comment type="caution">
    <text evidence="10">The sequence shown here is derived from an EMBL/GenBank/DDBJ whole genome shotgun (WGS) entry which is preliminary data.</text>
</comment>